<dbReference type="GO" id="GO:0003677">
    <property type="term" value="F:DNA binding"/>
    <property type="evidence" value="ECO:0007669"/>
    <property type="project" value="InterPro"/>
</dbReference>
<feature type="domain" description="Tyr recombinase" evidence="2">
    <location>
        <begin position="77"/>
        <end position="259"/>
    </location>
</feature>
<dbReference type="STRING" id="616990.IV54_GL000977"/>
<dbReference type="CDD" id="cd01192">
    <property type="entry name" value="INT_C_like_3"/>
    <property type="match status" value="1"/>
</dbReference>
<dbReference type="GO" id="GO:0006310">
    <property type="term" value="P:DNA recombination"/>
    <property type="evidence" value="ECO:0007669"/>
    <property type="project" value="UniProtKB-KW"/>
</dbReference>
<dbReference type="Pfam" id="PF00589">
    <property type="entry name" value="Phage_integrase"/>
    <property type="match status" value="1"/>
</dbReference>
<comment type="caution">
    <text evidence="3">The sequence shown here is derived from an EMBL/GenBank/DDBJ whole genome shotgun (WGS) entry which is preliminary data.</text>
</comment>
<dbReference type="InterPro" id="IPR011010">
    <property type="entry name" value="DNA_brk_join_enz"/>
</dbReference>
<evidence type="ECO:0000313" key="4">
    <source>
        <dbReference type="Proteomes" id="UP000051906"/>
    </source>
</evidence>
<dbReference type="AlphaFoldDB" id="A0A0R2LSV3"/>
<dbReference type="PANTHER" id="PTHR30349">
    <property type="entry name" value="PHAGE INTEGRASE-RELATED"/>
    <property type="match status" value="1"/>
</dbReference>
<accession>A0A0R2LSV3</accession>
<dbReference type="GO" id="GO:0015074">
    <property type="term" value="P:DNA integration"/>
    <property type="evidence" value="ECO:0007669"/>
    <property type="project" value="InterPro"/>
</dbReference>
<dbReference type="InterPro" id="IPR013762">
    <property type="entry name" value="Integrase-like_cat_sf"/>
</dbReference>
<keyword evidence="1" id="KW-0233">DNA recombination</keyword>
<keyword evidence="4" id="KW-1185">Reference proteome</keyword>
<sequence length="264" mass="30456">MVIVISWLSSNFSCLIIWLGILAAFEFPHFAKRVCSLISSIFSPPKLLLQVKYIPCRYTMQIFLLEVIYMQQVVLPIKDSNVLKEVQDTLLNNFKAGRRNYTIFQVGKATLLRVSDVMGLKQTDIFNLDGSIKQNAFIHDRKTGKPNTLYLKPVQTELLLYRQWLLDHKLASEWLFPSIQHPDRHITEKQFYKIMSRVGDLLGINYLGTHTMRKTGAYRVYTQSNYNIGLVMHLLNHSSESMTLAYLGLDQASTENMLNQIDFG</sequence>
<dbReference type="PANTHER" id="PTHR30349:SF82">
    <property type="entry name" value="INTEGRASE_RECOMBINASE YOEC-RELATED"/>
    <property type="match status" value="1"/>
</dbReference>
<protein>
    <submittedName>
        <fullName evidence="3">Tyrosine recombinase</fullName>
    </submittedName>
</protein>
<dbReference type="InterPro" id="IPR002104">
    <property type="entry name" value="Integrase_catalytic"/>
</dbReference>
<gene>
    <name evidence="3" type="ORF">IV54_GL000977</name>
</gene>
<dbReference type="EMBL" id="JQCA01000027">
    <property type="protein sequence ID" value="KRO04657.1"/>
    <property type="molecule type" value="Genomic_DNA"/>
</dbReference>
<dbReference type="InterPro" id="IPR050090">
    <property type="entry name" value="Tyrosine_recombinase_XerCD"/>
</dbReference>
<evidence type="ECO:0000259" key="2">
    <source>
        <dbReference type="PROSITE" id="PS51898"/>
    </source>
</evidence>
<evidence type="ECO:0000313" key="3">
    <source>
        <dbReference type="EMBL" id="KRO04657.1"/>
    </source>
</evidence>
<name>A0A0R2LSV3_9LACO</name>
<dbReference type="Gene3D" id="1.10.443.10">
    <property type="entry name" value="Intergrase catalytic core"/>
    <property type="match status" value="1"/>
</dbReference>
<dbReference type="PROSITE" id="PS51898">
    <property type="entry name" value="TYR_RECOMBINASE"/>
    <property type="match status" value="1"/>
</dbReference>
<evidence type="ECO:0000256" key="1">
    <source>
        <dbReference type="ARBA" id="ARBA00023172"/>
    </source>
</evidence>
<reference evidence="3 4" key="1">
    <citation type="journal article" date="2015" name="Genome Announc.">
        <title>Expanding the biotechnology potential of lactobacilli through comparative genomics of 213 strains and associated genera.</title>
        <authorList>
            <person name="Sun Z."/>
            <person name="Harris H.M."/>
            <person name="McCann A."/>
            <person name="Guo C."/>
            <person name="Argimon S."/>
            <person name="Zhang W."/>
            <person name="Yang X."/>
            <person name="Jeffery I.B."/>
            <person name="Cooney J.C."/>
            <person name="Kagawa T.F."/>
            <person name="Liu W."/>
            <person name="Song Y."/>
            <person name="Salvetti E."/>
            <person name="Wrobel A."/>
            <person name="Rasinkangas P."/>
            <person name="Parkhill J."/>
            <person name="Rea M.C."/>
            <person name="O'Sullivan O."/>
            <person name="Ritari J."/>
            <person name="Douillard F.P."/>
            <person name="Paul Ross R."/>
            <person name="Yang R."/>
            <person name="Briner A.E."/>
            <person name="Felis G.E."/>
            <person name="de Vos W.M."/>
            <person name="Barrangou R."/>
            <person name="Klaenhammer T.R."/>
            <person name="Caufield P.W."/>
            <person name="Cui Y."/>
            <person name="Zhang H."/>
            <person name="O'Toole P.W."/>
        </authorList>
    </citation>
    <scope>NUCLEOTIDE SEQUENCE [LARGE SCALE GENOMIC DNA]</scope>
    <source>
        <strain evidence="3 4">DSM 22467</strain>
    </source>
</reference>
<organism evidence="3 4">
    <name type="scientific">Levilactobacillus paucivorans</name>
    <dbReference type="NCBI Taxonomy" id="616990"/>
    <lineage>
        <taxon>Bacteria</taxon>
        <taxon>Bacillati</taxon>
        <taxon>Bacillota</taxon>
        <taxon>Bacilli</taxon>
        <taxon>Lactobacillales</taxon>
        <taxon>Lactobacillaceae</taxon>
        <taxon>Levilactobacillus</taxon>
    </lineage>
</organism>
<dbReference type="PATRIC" id="fig|616990.3.peg.1053"/>
<dbReference type="Proteomes" id="UP000051906">
    <property type="component" value="Unassembled WGS sequence"/>
</dbReference>
<proteinExistence type="predicted"/>
<dbReference type="SUPFAM" id="SSF56349">
    <property type="entry name" value="DNA breaking-rejoining enzymes"/>
    <property type="match status" value="1"/>
</dbReference>